<dbReference type="RefSeq" id="WP_002625820.1">
    <property type="nucleotide sequence ID" value="NZ_ANAH02000013.1"/>
</dbReference>
<dbReference type="eggNOG" id="COG1595">
    <property type="taxonomic scope" value="Bacteria"/>
</dbReference>
<dbReference type="EMBL" id="ANAH02000013">
    <property type="protein sequence ID" value="EPX60308.1"/>
    <property type="molecule type" value="Genomic_DNA"/>
</dbReference>
<dbReference type="InterPro" id="IPR013249">
    <property type="entry name" value="RNA_pol_sigma70_r4_t2"/>
</dbReference>
<dbReference type="GO" id="GO:0003677">
    <property type="term" value="F:DNA binding"/>
    <property type="evidence" value="ECO:0007669"/>
    <property type="project" value="UniProtKB-KW"/>
</dbReference>
<accession>S9QUI2</accession>
<dbReference type="AlphaFoldDB" id="S9QUI2"/>
<keyword evidence="3" id="KW-1185">Reference proteome</keyword>
<comment type="caution">
    <text evidence="2">The sequence shown here is derived from an EMBL/GenBank/DDBJ whole genome shotgun (WGS) entry which is preliminary data.</text>
</comment>
<name>S9QUI2_CYSF2</name>
<protein>
    <submittedName>
        <fullName evidence="2">DNA-binding regulatory protein</fullName>
    </submittedName>
</protein>
<dbReference type="InterPro" id="IPR013324">
    <property type="entry name" value="RNA_pol_sigma_r3/r4-like"/>
</dbReference>
<dbReference type="NCBIfam" id="TIGR03001">
    <property type="entry name" value="Sig-70_gmx1"/>
    <property type="match status" value="1"/>
</dbReference>
<dbReference type="GO" id="GO:0006352">
    <property type="term" value="P:DNA-templated transcription initiation"/>
    <property type="evidence" value="ECO:0007669"/>
    <property type="project" value="InterPro"/>
</dbReference>
<dbReference type="InterPro" id="IPR011745">
    <property type="entry name" value="RNA_pol_sigma70_MYXXA"/>
</dbReference>
<proteinExistence type="predicted"/>
<evidence type="ECO:0000313" key="3">
    <source>
        <dbReference type="Proteomes" id="UP000011682"/>
    </source>
</evidence>
<dbReference type="InterPro" id="IPR014284">
    <property type="entry name" value="RNA_pol_sigma-70_dom"/>
</dbReference>
<dbReference type="Proteomes" id="UP000011682">
    <property type="component" value="Unassembled WGS sequence"/>
</dbReference>
<sequence>MAQVHGLAATFLAHAKVRIVPSVDTTALEGLLVHAWETSRARWPAVELPSESFVTHIAERLPKEQPDSPLEPILAQLSLAELYLACACVRGLPAAIELLERNYLAKLPKLLRGPKLSEALLDDVCQLTRVKLLVTTPEGPPKLAEYAGRGALMSWVHVAATRFAIKLQGAEKPSSDEDMDDIEKMIPAPGLDAELDLMKRRYHADFRQAVNEAFRALSADERYLLRLYFVDQLSMYELAELFRVNQSTVSRWLKSARQSIYEETRHRLQERLGLSPRDFQSFLAMLDSKLELSISQLLGEAHGVPPAPKPD</sequence>
<keyword evidence="2" id="KW-0238">DNA-binding</keyword>
<organism evidence="2 3">
    <name type="scientific">Cystobacter fuscus (strain ATCC 25194 / DSM 2262 / NBRC 100088 / M29)</name>
    <dbReference type="NCBI Taxonomy" id="1242864"/>
    <lineage>
        <taxon>Bacteria</taxon>
        <taxon>Pseudomonadati</taxon>
        <taxon>Myxococcota</taxon>
        <taxon>Myxococcia</taxon>
        <taxon>Myxococcales</taxon>
        <taxon>Cystobacterineae</taxon>
        <taxon>Archangiaceae</taxon>
        <taxon>Cystobacter</taxon>
    </lineage>
</organism>
<dbReference type="SUPFAM" id="SSF88659">
    <property type="entry name" value="Sigma3 and sigma4 domains of RNA polymerase sigma factors"/>
    <property type="match status" value="1"/>
</dbReference>
<dbReference type="Pfam" id="PF08281">
    <property type="entry name" value="Sigma70_r4_2"/>
    <property type="match status" value="1"/>
</dbReference>
<dbReference type="GO" id="GO:0016987">
    <property type="term" value="F:sigma factor activity"/>
    <property type="evidence" value="ECO:0007669"/>
    <property type="project" value="InterPro"/>
</dbReference>
<dbReference type="CDD" id="cd06171">
    <property type="entry name" value="Sigma70_r4"/>
    <property type="match status" value="1"/>
</dbReference>
<dbReference type="NCBIfam" id="TIGR02937">
    <property type="entry name" value="sigma70-ECF"/>
    <property type="match status" value="1"/>
</dbReference>
<feature type="domain" description="RNA polymerase sigma factor 70 region 4 type 2" evidence="1">
    <location>
        <begin position="208"/>
        <end position="258"/>
    </location>
</feature>
<evidence type="ECO:0000259" key="1">
    <source>
        <dbReference type="Pfam" id="PF08281"/>
    </source>
</evidence>
<gene>
    <name evidence="2" type="ORF">D187_001795</name>
</gene>
<dbReference type="OrthoDB" id="5522749at2"/>
<reference evidence="2" key="1">
    <citation type="submission" date="2013-05" db="EMBL/GenBank/DDBJ databases">
        <title>Genome assembly of Cystobacter fuscus DSM 2262.</title>
        <authorList>
            <person name="Sharma G."/>
            <person name="Khatri I."/>
            <person name="Kaur C."/>
            <person name="Mayilraj S."/>
            <person name="Subramanian S."/>
        </authorList>
    </citation>
    <scope>NUCLEOTIDE SEQUENCE [LARGE SCALE GENOMIC DNA]</scope>
    <source>
        <strain evidence="2">DSM 2262</strain>
    </source>
</reference>
<evidence type="ECO:0000313" key="2">
    <source>
        <dbReference type="EMBL" id="EPX60308.1"/>
    </source>
</evidence>
<dbReference type="Gene3D" id="1.20.140.160">
    <property type="match status" value="1"/>
</dbReference>